<dbReference type="GO" id="GO:0003677">
    <property type="term" value="F:DNA binding"/>
    <property type="evidence" value="ECO:0007669"/>
    <property type="project" value="UniProtKB-KW"/>
</dbReference>
<dbReference type="Gene3D" id="1.10.10.10">
    <property type="entry name" value="Winged helix-like DNA-binding domain superfamily/Winged helix DNA-binding domain"/>
    <property type="match status" value="1"/>
</dbReference>
<organism evidence="5 6">
    <name type="scientific">Natronoflexus pectinivorans</name>
    <dbReference type="NCBI Taxonomy" id="682526"/>
    <lineage>
        <taxon>Bacteria</taxon>
        <taxon>Pseudomonadati</taxon>
        <taxon>Bacteroidota</taxon>
        <taxon>Bacteroidia</taxon>
        <taxon>Marinilabiliales</taxon>
        <taxon>Marinilabiliaceae</taxon>
        <taxon>Natronoflexus</taxon>
    </lineage>
</organism>
<keyword evidence="2 5" id="KW-0238">DNA-binding</keyword>
<dbReference type="PROSITE" id="PS01117">
    <property type="entry name" value="HTH_MARR_1"/>
    <property type="match status" value="1"/>
</dbReference>
<dbReference type="SUPFAM" id="SSF46785">
    <property type="entry name" value="Winged helix' DNA-binding domain"/>
    <property type="match status" value="1"/>
</dbReference>
<sequence length="165" mass="18758">MDYKSILIKIRRIVRSINLESKKVQKDFGVSIPQILCLEFLKNSPNYQATQRAIREHLNLNSSTVTGIIGRLEKNGLLARLPKSGDKRVTHITLTSSGDELLQKTPDLLQQRLSSKLKRLSPEELQRMSDSLETLIELLEIKTEELEEYPLISGDGMLDGKVEEE</sequence>
<evidence type="ECO:0000256" key="2">
    <source>
        <dbReference type="ARBA" id="ARBA00023125"/>
    </source>
</evidence>
<dbReference type="PANTHER" id="PTHR33164:SF89">
    <property type="entry name" value="MARR FAMILY REGULATORY PROTEIN"/>
    <property type="match status" value="1"/>
</dbReference>
<dbReference type="SMART" id="SM00347">
    <property type="entry name" value="HTH_MARR"/>
    <property type="match status" value="1"/>
</dbReference>
<dbReference type="GO" id="GO:0006950">
    <property type="term" value="P:response to stress"/>
    <property type="evidence" value="ECO:0007669"/>
    <property type="project" value="TreeGrafter"/>
</dbReference>
<dbReference type="InterPro" id="IPR039422">
    <property type="entry name" value="MarR/SlyA-like"/>
</dbReference>
<dbReference type="PRINTS" id="PR00598">
    <property type="entry name" value="HTHMARR"/>
</dbReference>
<evidence type="ECO:0000313" key="5">
    <source>
        <dbReference type="EMBL" id="TCO08790.1"/>
    </source>
</evidence>
<protein>
    <submittedName>
        <fullName evidence="5">DNA-binding MarR family transcriptional regulator</fullName>
    </submittedName>
</protein>
<dbReference type="PROSITE" id="PS50995">
    <property type="entry name" value="HTH_MARR_2"/>
    <property type="match status" value="1"/>
</dbReference>
<evidence type="ECO:0000256" key="1">
    <source>
        <dbReference type="ARBA" id="ARBA00023015"/>
    </source>
</evidence>
<accession>A0A4R2GJE5</accession>
<name>A0A4R2GJE5_9BACT</name>
<dbReference type="InterPro" id="IPR036388">
    <property type="entry name" value="WH-like_DNA-bd_sf"/>
</dbReference>
<gene>
    <name evidence="5" type="ORF">EV194_104101</name>
</gene>
<feature type="domain" description="HTH marR-type" evidence="4">
    <location>
        <begin position="3"/>
        <end position="137"/>
    </location>
</feature>
<dbReference type="Proteomes" id="UP000295221">
    <property type="component" value="Unassembled WGS sequence"/>
</dbReference>
<dbReference type="InterPro" id="IPR023187">
    <property type="entry name" value="Tscrpt_reg_MarR-type_CS"/>
</dbReference>
<dbReference type="EMBL" id="SLWK01000004">
    <property type="protein sequence ID" value="TCO08790.1"/>
    <property type="molecule type" value="Genomic_DNA"/>
</dbReference>
<dbReference type="OrthoDB" id="1120589at2"/>
<dbReference type="InterPro" id="IPR000835">
    <property type="entry name" value="HTH_MarR-typ"/>
</dbReference>
<dbReference type="InterPro" id="IPR036390">
    <property type="entry name" value="WH_DNA-bd_sf"/>
</dbReference>
<reference evidence="5 6" key="1">
    <citation type="submission" date="2019-03" db="EMBL/GenBank/DDBJ databases">
        <title>Genomic Encyclopedia of Type Strains, Phase IV (KMG-IV): sequencing the most valuable type-strain genomes for metagenomic binning, comparative biology and taxonomic classification.</title>
        <authorList>
            <person name="Goeker M."/>
        </authorList>
    </citation>
    <scope>NUCLEOTIDE SEQUENCE [LARGE SCALE GENOMIC DNA]</scope>
    <source>
        <strain evidence="5 6">DSM 24179</strain>
    </source>
</reference>
<dbReference type="PANTHER" id="PTHR33164">
    <property type="entry name" value="TRANSCRIPTIONAL REGULATOR, MARR FAMILY"/>
    <property type="match status" value="1"/>
</dbReference>
<keyword evidence="3" id="KW-0804">Transcription</keyword>
<comment type="caution">
    <text evidence="5">The sequence shown here is derived from an EMBL/GenBank/DDBJ whole genome shotgun (WGS) entry which is preliminary data.</text>
</comment>
<keyword evidence="6" id="KW-1185">Reference proteome</keyword>
<evidence type="ECO:0000256" key="3">
    <source>
        <dbReference type="ARBA" id="ARBA00023163"/>
    </source>
</evidence>
<dbReference type="RefSeq" id="WP_132433375.1">
    <property type="nucleotide sequence ID" value="NZ_SLWK01000004.1"/>
</dbReference>
<evidence type="ECO:0000313" key="6">
    <source>
        <dbReference type="Proteomes" id="UP000295221"/>
    </source>
</evidence>
<dbReference type="AlphaFoldDB" id="A0A4R2GJE5"/>
<dbReference type="GO" id="GO:0003700">
    <property type="term" value="F:DNA-binding transcription factor activity"/>
    <property type="evidence" value="ECO:0007669"/>
    <property type="project" value="InterPro"/>
</dbReference>
<evidence type="ECO:0000259" key="4">
    <source>
        <dbReference type="PROSITE" id="PS50995"/>
    </source>
</evidence>
<proteinExistence type="predicted"/>
<dbReference type="Pfam" id="PF01047">
    <property type="entry name" value="MarR"/>
    <property type="match status" value="1"/>
</dbReference>
<keyword evidence="1" id="KW-0805">Transcription regulation</keyword>